<protein>
    <submittedName>
        <fullName evidence="6">DegT/DnrJ/EryC1/StrS family aminotransferase</fullName>
    </submittedName>
</protein>
<organism evidence="6 7">
    <name type="scientific">Roseburia inulinivorans</name>
    <dbReference type="NCBI Taxonomy" id="360807"/>
    <lineage>
        <taxon>Bacteria</taxon>
        <taxon>Bacillati</taxon>
        <taxon>Bacillota</taxon>
        <taxon>Clostridia</taxon>
        <taxon>Lachnospirales</taxon>
        <taxon>Lachnospiraceae</taxon>
        <taxon>Roseburia</taxon>
    </lineage>
</organism>
<dbReference type="InterPro" id="IPR000653">
    <property type="entry name" value="DegT/StrS_aminotransferase"/>
</dbReference>
<dbReference type="RefSeq" id="WP_118203472.1">
    <property type="nucleotide sequence ID" value="NZ_QRHP01000012.1"/>
</dbReference>
<dbReference type="CDD" id="cd00616">
    <property type="entry name" value="AHBA_syn"/>
    <property type="match status" value="1"/>
</dbReference>
<comment type="similarity">
    <text evidence="2 5">Belongs to the DegT/DnrJ/EryC1 family.</text>
</comment>
<evidence type="ECO:0000256" key="3">
    <source>
        <dbReference type="PIRSR" id="PIRSR000390-1"/>
    </source>
</evidence>
<evidence type="ECO:0000256" key="2">
    <source>
        <dbReference type="ARBA" id="ARBA00037999"/>
    </source>
</evidence>
<name>A0A414QR47_9FIRM</name>
<dbReference type="GO" id="GO:0030170">
    <property type="term" value="F:pyridoxal phosphate binding"/>
    <property type="evidence" value="ECO:0007669"/>
    <property type="project" value="TreeGrafter"/>
</dbReference>
<dbReference type="Pfam" id="PF01041">
    <property type="entry name" value="DegT_DnrJ_EryC1"/>
    <property type="match status" value="1"/>
</dbReference>
<reference evidence="6 7" key="1">
    <citation type="submission" date="2018-08" db="EMBL/GenBank/DDBJ databases">
        <title>A genome reference for cultivated species of the human gut microbiota.</title>
        <authorList>
            <person name="Zou Y."/>
            <person name="Xue W."/>
            <person name="Luo G."/>
        </authorList>
    </citation>
    <scope>NUCLEOTIDE SEQUENCE [LARGE SCALE GENOMIC DNA]</scope>
    <source>
        <strain evidence="6 7">AM23-23AC</strain>
    </source>
</reference>
<dbReference type="PANTHER" id="PTHR30244">
    <property type="entry name" value="TRANSAMINASE"/>
    <property type="match status" value="1"/>
</dbReference>
<dbReference type="SUPFAM" id="SSF53383">
    <property type="entry name" value="PLP-dependent transferases"/>
    <property type="match status" value="1"/>
</dbReference>
<keyword evidence="6" id="KW-0032">Aminotransferase</keyword>
<dbReference type="AlphaFoldDB" id="A0A414QR47"/>
<feature type="modified residue" description="N6-(pyridoxal phosphate)lysine" evidence="4">
    <location>
        <position position="185"/>
    </location>
</feature>
<dbReference type="Gene3D" id="3.40.640.10">
    <property type="entry name" value="Type I PLP-dependent aspartate aminotransferase-like (Major domain)"/>
    <property type="match status" value="1"/>
</dbReference>
<keyword evidence="6" id="KW-0808">Transferase</keyword>
<evidence type="ECO:0000313" key="7">
    <source>
        <dbReference type="Proteomes" id="UP000283701"/>
    </source>
</evidence>
<feature type="active site" description="Proton acceptor" evidence="3">
    <location>
        <position position="185"/>
    </location>
</feature>
<dbReference type="PIRSF" id="PIRSF000390">
    <property type="entry name" value="PLP_StrS"/>
    <property type="match status" value="1"/>
</dbReference>
<proteinExistence type="inferred from homology"/>
<accession>A0A414QR47</accession>
<dbReference type="GO" id="GO:0008483">
    <property type="term" value="F:transaminase activity"/>
    <property type="evidence" value="ECO:0007669"/>
    <property type="project" value="UniProtKB-KW"/>
</dbReference>
<evidence type="ECO:0000256" key="1">
    <source>
        <dbReference type="ARBA" id="ARBA00022898"/>
    </source>
</evidence>
<dbReference type="PANTHER" id="PTHR30244:SF9">
    <property type="entry name" value="PROTEIN RV3402C"/>
    <property type="match status" value="1"/>
</dbReference>
<sequence>MEKKIYVTQSSMPPFEEYVEMIKPLWENRWLTNMGEYHKELEKELKKYLDVQEVSLMMNGHMALELALQVLDLPKGGEVITTPFTFISTTHAIVRNGLKPIFCDVKDDFTIDESKIEELITENTVAIVPVHVYGNICNVEEIDKIAYKYNLKVVYDAAHAFGEKYKGEGIGNFGDISIYSFHATKVYHTIEGGCVCTSSHDIYEKLYNLKNFGIRNEELVVSVGANAKMNEFQAAMGICNLRYINNNISLRKQIVKRYWEKLNKQYMRLNCYDDNLEPNYAYFPVVFENKIKRDKVYQALRDENIFARKYFYPITADAACFRNKYKNDLLEKARKFSDCILVLPLYSELKFEDVDRIAFIVNRVVEEID</sequence>
<dbReference type="Proteomes" id="UP000283701">
    <property type="component" value="Unassembled WGS sequence"/>
</dbReference>
<dbReference type="InterPro" id="IPR015424">
    <property type="entry name" value="PyrdxlP-dep_Trfase"/>
</dbReference>
<evidence type="ECO:0000256" key="5">
    <source>
        <dbReference type="RuleBase" id="RU004508"/>
    </source>
</evidence>
<evidence type="ECO:0000256" key="4">
    <source>
        <dbReference type="PIRSR" id="PIRSR000390-2"/>
    </source>
</evidence>
<gene>
    <name evidence="6" type="ORF">DW654_10955</name>
</gene>
<dbReference type="InterPro" id="IPR015421">
    <property type="entry name" value="PyrdxlP-dep_Trfase_major"/>
</dbReference>
<comment type="caution">
    <text evidence="6">The sequence shown here is derived from an EMBL/GenBank/DDBJ whole genome shotgun (WGS) entry which is preliminary data.</text>
</comment>
<dbReference type="EMBL" id="QRHP01000012">
    <property type="protein sequence ID" value="RHF83254.1"/>
    <property type="molecule type" value="Genomic_DNA"/>
</dbReference>
<dbReference type="GO" id="GO:0000271">
    <property type="term" value="P:polysaccharide biosynthetic process"/>
    <property type="evidence" value="ECO:0007669"/>
    <property type="project" value="TreeGrafter"/>
</dbReference>
<evidence type="ECO:0000313" key="6">
    <source>
        <dbReference type="EMBL" id="RHF83254.1"/>
    </source>
</evidence>
<keyword evidence="1 4" id="KW-0663">Pyridoxal phosphate</keyword>